<sequence>MSSVINNTIWELPSDEKFDGIRAFNPFKVKLEAVAGQWGLKGYLNGHILKPEAATTAATTAGRAVDPTMVAIPGTPPSTPAPTPPYSLHPSLEEWMYRDEKMKSTIAMNVFDLDSLVDFPGEKSSAEIWAELTKTYIRQDEMRKNFADTAFKGMRFDPNSGQKLAEFFIGLRVKRKEAMDFGNRYTDTDFRSTIISSLPGAEFDMLVQGLASFTVPSDLMEQIEFYYSQVENRKTAIAAKPQQLLQADASTSTIQALQAEIARLKSGNKKKKEDKSDKSCTNCKKRGHLAEDCFRDGGGKAGQWPDWWRGKHDGNNPDGGSSSSSNLAVGSLSQHYAFSASANTDDLGSSVPNGGLELDGNPFDIPDCLEDPEEVEYMIDVSPMKWSEDDFDEIWAGTSEKWENVPNDQRIQLLNATIGIIEAKEFVQTVLDSGATDHFITSRESFITYEAVPPYQGSGSKKGSKFTIVGRGRATKTFIVNGEERTITFDALHTPDVTSDLISVSKLDGKGLSILFSKGTAHVYDGKEKLILTATKRSGLYVFDVKDPPAANVARSLEKPVNMDTWHRRYGHAGIDRIRESFNKSLVDGGRVEGASSEEKCVPCVHGKGTRRPFDADVVPSTEPLARVHTDLCGPMRVQGRGGFLYSMPIVDDGTSFTKQYYLKDKSAETTLKAMENYRVECERQTGKKLKVVRVDGGGEFDNALWHAWGEKHGIIIEIIPAHSSAANGVAERRHRSIYSRVRTILFDSKLPTSLWCWTAEYVVYTDNLLPSSRYPGTIPAETFRGKRQSVGHLRPFGCRGYAKVVDGKPGKLDDQVVEGRMVGYDERGVYWLYLNDGRIVRSRDVVFDETLGQPTDRTRIVNDVFEGEPDLIPREDRVDDEVPAAPVDHDQESEGVDPELLAPATQPVIKRKARKDPDVVTEPVRRSTRIVPSKMGQQSVEYQEREKRAAELGDPWANDLPAKRVHAQAKMTLAETNPFKFLPESVNYMDAADNVALTAVGLPPVSATYAEAMRDPDRWQPAMDEEMARMKAFEVFGPSCDSPKSATILGVKWVYAHKFNGLGEIVGEKARLVVQGQHQVEGRDFYKKYAGVMRLESLRMLLAVWVMLGFVIWQVDFKSAYLNVKMEEELYVRLPKGFQGTDSSPTVVRLWRSLYGAVQAGNNWWRELDAAYADLDYVRSEADQCVRS</sequence>
<protein>
    <submittedName>
        <fullName evidence="1">Uncharacterized protein</fullName>
    </submittedName>
</protein>
<gene>
    <name evidence="1" type="ORF">CCMSSC00406_0009201</name>
</gene>
<accession>A0ACB7IUU4</accession>
<comment type="caution">
    <text evidence="1">The sequence shown here is derived from an EMBL/GenBank/DDBJ whole genome shotgun (WGS) entry which is preliminary data.</text>
</comment>
<proteinExistence type="predicted"/>
<reference evidence="1 2" key="1">
    <citation type="journal article" date="2021" name="Appl. Environ. Microbiol.">
        <title>Genetic linkage and physical mapping for an oyster mushroom Pleurotus cornucopiae and QTL analysis for the trait cap color.</title>
        <authorList>
            <person name="Zhang Y."/>
            <person name="Gao W."/>
            <person name="Sonnenberg A."/>
            <person name="Chen Q."/>
            <person name="Zhang J."/>
            <person name="Huang C."/>
        </authorList>
    </citation>
    <scope>NUCLEOTIDE SEQUENCE [LARGE SCALE GENOMIC DNA]</scope>
    <source>
        <strain evidence="1">CCMSSC00406</strain>
    </source>
</reference>
<organism evidence="1 2">
    <name type="scientific">Pleurotus cornucopiae</name>
    <name type="common">Cornucopia mushroom</name>
    <dbReference type="NCBI Taxonomy" id="5321"/>
    <lineage>
        <taxon>Eukaryota</taxon>
        <taxon>Fungi</taxon>
        <taxon>Dikarya</taxon>
        <taxon>Basidiomycota</taxon>
        <taxon>Agaricomycotina</taxon>
        <taxon>Agaricomycetes</taxon>
        <taxon>Agaricomycetidae</taxon>
        <taxon>Agaricales</taxon>
        <taxon>Pleurotineae</taxon>
        <taxon>Pleurotaceae</taxon>
        <taxon>Pleurotus</taxon>
    </lineage>
</organism>
<dbReference type="EMBL" id="WQMT02000006">
    <property type="protein sequence ID" value="KAG9221993.1"/>
    <property type="molecule type" value="Genomic_DNA"/>
</dbReference>
<evidence type="ECO:0000313" key="2">
    <source>
        <dbReference type="Proteomes" id="UP000824881"/>
    </source>
</evidence>
<evidence type="ECO:0000313" key="1">
    <source>
        <dbReference type="EMBL" id="KAG9221993.1"/>
    </source>
</evidence>
<dbReference type="Proteomes" id="UP000824881">
    <property type="component" value="Unassembled WGS sequence"/>
</dbReference>
<name>A0ACB7IUU4_PLECO</name>
<keyword evidence="2" id="KW-1185">Reference proteome</keyword>